<keyword evidence="3" id="KW-1185">Reference proteome</keyword>
<organism evidence="2 3">
    <name type="scientific">Chitinophaga defluvii</name>
    <dbReference type="NCBI Taxonomy" id="3163343"/>
    <lineage>
        <taxon>Bacteria</taxon>
        <taxon>Pseudomonadati</taxon>
        <taxon>Bacteroidota</taxon>
        <taxon>Chitinophagia</taxon>
        <taxon>Chitinophagales</taxon>
        <taxon>Chitinophagaceae</taxon>
        <taxon>Chitinophaga</taxon>
    </lineage>
</organism>
<sequence length="206" mass="22721">MKKRKDIADELQQIVPGENWPAETPGYQVPVGYFEQLPSHIMQQIRTLEQSSVQQELDEAAPLLAQVPKQNPYSVPTGYFATLPEKVLSAIPDRGGAKVVRMPSRKTYWKWAVAAGITACVSVSTLLFVNNNSTGSNVEAQLAAISDQAMMDYLQTYEEDNDPIFVNVAQQATMQQEQATVDALPTAAIEQYLENSDLSSEVPSNE</sequence>
<evidence type="ECO:0000256" key="1">
    <source>
        <dbReference type="SAM" id="Phobius"/>
    </source>
</evidence>
<comment type="caution">
    <text evidence="2">The sequence shown here is derived from an EMBL/GenBank/DDBJ whole genome shotgun (WGS) entry which is preliminary data.</text>
</comment>
<keyword evidence="1" id="KW-0812">Transmembrane</keyword>
<reference evidence="2 3" key="1">
    <citation type="submission" date="2024-06" db="EMBL/GenBank/DDBJ databases">
        <title>Chitinophaga defluvii sp. nov., isolated from municipal sewage.</title>
        <authorList>
            <person name="Zhang L."/>
        </authorList>
    </citation>
    <scope>NUCLEOTIDE SEQUENCE [LARGE SCALE GENOMIC DNA]</scope>
    <source>
        <strain evidence="2 3">H8</strain>
    </source>
</reference>
<dbReference type="RefSeq" id="WP_354662371.1">
    <property type="nucleotide sequence ID" value="NZ_JBEXAC010000002.1"/>
</dbReference>
<proteinExistence type="predicted"/>
<keyword evidence="1" id="KW-0472">Membrane</keyword>
<gene>
    <name evidence="2" type="ORF">ABR189_20640</name>
</gene>
<accession>A0ABV2T9V9</accession>
<dbReference type="EMBL" id="JBEXAC010000002">
    <property type="protein sequence ID" value="MET6999810.1"/>
    <property type="molecule type" value="Genomic_DNA"/>
</dbReference>
<protein>
    <submittedName>
        <fullName evidence="2">Uncharacterized protein</fullName>
    </submittedName>
</protein>
<evidence type="ECO:0000313" key="3">
    <source>
        <dbReference type="Proteomes" id="UP001549749"/>
    </source>
</evidence>
<feature type="transmembrane region" description="Helical" evidence="1">
    <location>
        <begin position="108"/>
        <end position="129"/>
    </location>
</feature>
<name>A0ABV2T9V9_9BACT</name>
<evidence type="ECO:0000313" key="2">
    <source>
        <dbReference type="EMBL" id="MET6999810.1"/>
    </source>
</evidence>
<dbReference type="Proteomes" id="UP001549749">
    <property type="component" value="Unassembled WGS sequence"/>
</dbReference>
<keyword evidence="1" id="KW-1133">Transmembrane helix</keyword>